<dbReference type="EMBL" id="HBEW01006554">
    <property type="protein sequence ID" value="CAD8585615.1"/>
    <property type="molecule type" value="Transcribed_RNA"/>
</dbReference>
<feature type="region of interest" description="Disordered" evidence="6">
    <location>
        <begin position="412"/>
        <end position="456"/>
    </location>
</feature>
<dbReference type="InterPro" id="IPR002687">
    <property type="entry name" value="Nop_dom"/>
</dbReference>
<dbReference type="PANTHER" id="PTHR10894:SF0">
    <property type="entry name" value="NUCLEOLAR PROTEIN 56"/>
    <property type="match status" value="1"/>
</dbReference>
<evidence type="ECO:0000259" key="7">
    <source>
        <dbReference type="PROSITE" id="PS51358"/>
    </source>
</evidence>
<dbReference type="InterPro" id="IPR012974">
    <property type="entry name" value="NOP58/56_N"/>
</dbReference>
<dbReference type="InterPro" id="IPR045056">
    <property type="entry name" value="Nop56/Nop58"/>
</dbReference>
<accession>A0A6U0BTD9</accession>
<comment type="subcellular location">
    <subcellularLocation>
        <location evidence="1">Nucleus</location>
        <location evidence="1">Nucleolus</location>
    </subcellularLocation>
</comment>
<proteinExistence type="inferred from homology"/>
<dbReference type="Gene3D" id="1.10.246.90">
    <property type="entry name" value="Nop domain"/>
    <property type="match status" value="1"/>
</dbReference>
<evidence type="ECO:0000313" key="8">
    <source>
        <dbReference type="EMBL" id="CAD8585615.1"/>
    </source>
</evidence>
<reference evidence="8" key="1">
    <citation type="submission" date="2021-01" db="EMBL/GenBank/DDBJ databases">
        <authorList>
            <person name="Corre E."/>
            <person name="Pelletier E."/>
            <person name="Niang G."/>
            <person name="Scheremetjew M."/>
            <person name="Finn R."/>
            <person name="Kale V."/>
            <person name="Holt S."/>
            <person name="Cochrane G."/>
            <person name="Meng A."/>
            <person name="Brown T."/>
            <person name="Cohen L."/>
        </authorList>
    </citation>
    <scope>NUCLEOTIDE SEQUENCE</scope>
    <source>
        <strain evidence="8">Clade-D-RCC2572</strain>
    </source>
</reference>
<keyword evidence="4" id="KW-0539">Nucleus</keyword>
<protein>
    <recommendedName>
        <fullName evidence="5">Nucleolar protein 56</fullName>
    </recommendedName>
</protein>
<dbReference type="SUPFAM" id="SSF89124">
    <property type="entry name" value="Nop domain"/>
    <property type="match status" value="1"/>
</dbReference>
<evidence type="ECO:0000256" key="2">
    <source>
        <dbReference type="ARBA" id="ARBA00009211"/>
    </source>
</evidence>
<evidence type="ECO:0000256" key="1">
    <source>
        <dbReference type="ARBA" id="ARBA00004604"/>
    </source>
</evidence>
<dbReference type="PANTHER" id="PTHR10894">
    <property type="entry name" value="NUCLEOLAR PROTEIN 5 NUCLEOLAR PROTEIN NOP5 NOP58"/>
    <property type="match status" value="1"/>
</dbReference>
<dbReference type="InterPro" id="IPR012976">
    <property type="entry name" value="NOSIC"/>
</dbReference>
<evidence type="ECO:0000256" key="4">
    <source>
        <dbReference type="ARBA" id="ARBA00023242"/>
    </source>
</evidence>
<comment type="similarity">
    <text evidence="2">Belongs to the NOP5/NOP56 family.</text>
</comment>
<dbReference type="GO" id="GO:0032040">
    <property type="term" value="C:small-subunit processome"/>
    <property type="evidence" value="ECO:0007669"/>
    <property type="project" value="InterPro"/>
</dbReference>
<gene>
    <name evidence="8" type="ORF">OMED0929_LOCUS5534</name>
</gene>
<dbReference type="GO" id="GO:0042254">
    <property type="term" value="P:ribosome biogenesis"/>
    <property type="evidence" value="ECO:0007669"/>
    <property type="project" value="UniProtKB-KW"/>
</dbReference>
<evidence type="ECO:0000256" key="5">
    <source>
        <dbReference type="ARBA" id="ARBA00040742"/>
    </source>
</evidence>
<dbReference type="FunFam" id="1.10.287.4070:FF:000002">
    <property type="entry name" value="Nucleolar protein 56"/>
    <property type="match status" value="1"/>
</dbReference>
<evidence type="ECO:0000256" key="3">
    <source>
        <dbReference type="ARBA" id="ARBA00022517"/>
    </source>
</evidence>
<dbReference type="Pfam" id="PF08156">
    <property type="entry name" value="NOP5NT"/>
    <property type="match status" value="1"/>
</dbReference>
<dbReference type="AlphaFoldDB" id="A0A6U0BTD9"/>
<dbReference type="InterPro" id="IPR036070">
    <property type="entry name" value="Nop_dom_sf"/>
</dbReference>
<dbReference type="GO" id="GO:0030515">
    <property type="term" value="F:snoRNA binding"/>
    <property type="evidence" value="ECO:0007669"/>
    <property type="project" value="InterPro"/>
</dbReference>
<dbReference type="SMART" id="SM00931">
    <property type="entry name" value="NOSIC"/>
    <property type="match status" value="1"/>
</dbReference>
<evidence type="ECO:0000256" key="6">
    <source>
        <dbReference type="SAM" id="MobiDB-lite"/>
    </source>
</evidence>
<name>A0A6U0BTD9_9CHLO</name>
<sequence>MDVVGQAIDKVQETTQNAERFGKVVKLHGFKPFTSAANALEQINTVSEGVASEDLQNFLEQNLPKLKDAKKAKFQLGVADPKLGNSIVESTKIPCVCNDHVGEVIRGIRMHFTKFVKGFKGGDYEKAQLGLAHSYSRAKVKFNVNRSDNMIIQAIALIDTLDKDINTFIMRVREWYGWHFPELVKVVNDNYQYARIALVVKDKATLTEDALPMLTEITGDEDKSKEVIEAAKASMGQDISPVDMINIEAFAKRVISLAEYRTNLHNYLNNKMSVVAPNLGALIGDIIAARLISHAGSLTNLAKYPASTVQILGAEKALFRALKTKGNTPKYGLIFHSSFIGKANARNKGRISRYLANKCSIASRIDCFSDFQTTLFGEKLKEQVEERLAFYDKGTAPRKNIAMMQEVMAELGPQACGGTKRKASDDAATPSKGKKEKKDKKEKSASKPKKEKKEKA</sequence>
<keyword evidence="3" id="KW-0690">Ribosome biogenesis</keyword>
<dbReference type="GO" id="GO:0031428">
    <property type="term" value="C:box C/D methylation guide snoRNP complex"/>
    <property type="evidence" value="ECO:0007669"/>
    <property type="project" value="InterPro"/>
</dbReference>
<dbReference type="Gene3D" id="1.10.287.4070">
    <property type="match status" value="1"/>
</dbReference>
<dbReference type="FunFam" id="1.10.246.90:FF:000001">
    <property type="entry name" value="Nucleolar protein 56"/>
    <property type="match status" value="1"/>
</dbReference>
<dbReference type="InterPro" id="IPR042239">
    <property type="entry name" value="Nop_C"/>
</dbReference>
<dbReference type="Pfam" id="PF01798">
    <property type="entry name" value="Nop"/>
    <property type="match status" value="1"/>
</dbReference>
<dbReference type="PROSITE" id="PS51358">
    <property type="entry name" value="NOP"/>
    <property type="match status" value="1"/>
</dbReference>
<feature type="domain" description="Nop" evidence="7">
    <location>
        <begin position="275"/>
        <end position="393"/>
    </location>
</feature>
<organism evidence="8">
    <name type="scientific">Ostreococcus mediterraneus</name>
    <dbReference type="NCBI Taxonomy" id="1486918"/>
    <lineage>
        <taxon>Eukaryota</taxon>
        <taxon>Viridiplantae</taxon>
        <taxon>Chlorophyta</taxon>
        <taxon>Mamiellophyceae</taxon>
        <taxon>Mamiellales</taxon>
        <taxon>Bathycoccaceae</taxon>
        <taxon>Ostreococcus</taxon>
    </lineage>
</organism>